<accession>A0A9N9C990</accession>
<feature type="region of interest" description="Disordered" evidence="1">
    <location>
        <begin position="1"/>
        <end position="51"/>
    </location>
</feature>
<evidence type="ECO:0000256" key="1">
    <source>
        <dbReference type="SAM" id="MobiDB-lite"/>
    </source>
</evidence>
<dbReference type="AlphaFoldDB" id="A0A9N9C990"/>
<gene>
    <name evidence="2" type="ORF">FMOSSE_LOCUS8654</name>
</gene>
<evidence type="ECO:0000313" key="3">
    <source>
        <dbReference type="Proteomes" id="UP000789375"/>
    </source>
</evidence>
<keyword evidence="3" id="KW-1185">Reference proteome</keyword>
<comment type="caution">
    <text evidence="2">The sequence shown here is derived from an EMBL/GenBank/DDBJ whole genome shotgun (WGS) entry which is preliminary data.</text>
</comment>
<dbReference type="EMBL" id="CAJVPP010002293">
    <property type="protein sequence ID" value="CAG8595210.1"/>
    <property type="molecule type" value="Genomic_DNA"/>
</dbReference>
<evidence type="ECO:0000313" key="2">
    <source>
        <dbReference type="EMBL" id="CAG8595210.1"/>
    </source>
</evidence>
<dbReference type="Proteomes" id="UP000789375">
    <property type="component" value="Unassembled WGS sequence"/>
</dbReference>
<reference evidence="2" key="1">
    <citation type="submission" date="2021-06" db="EMBL/GenBank/DDBJ databases">
        <authorList>
            <person name="Kallberg Y."/>
            <person name="Tangrot J."/>
            <person name="Rosling A."/>
        </authorList>
    </citation>
    <scope>NUCLEOTIDE SEQUENCE</scope>
    <source>
        <strain evidence="2">87-6 pot B 2015</strain>
    </source>
</reference>
<feature type="compositionally biased region" description="Basic and acidic residues" evidence="1">
    <location>
        <begin position="10"/>
        <end position="39"/>
    </location>
</feature>
<protein>
    <submittedName>
        <fullName evidence="2">5671_t:CDS:1</fullName>
    </submittedName>
</protein>
<organism evidence="2 3">
    <name type="scientific">Funneliformis mosseae</name>
    <name type="common">Endomycorrhizal fungus</name>
    <name type="synonym">Glomus mosseae</name>
    <dbReference type="NCBI Taxonomy" id="27381"/>
    <lineage>
        <taxon>Eukaryota</taxon>
        <taxon>Fungi</taxon>
        <taxon>Fungi incertae sedis</taxon>
        <taxon>Mucoromycota</taxon>
        <taxon>Glomeromycotina</taxon>
        <taxon>Glomeromycetes</taxon>
        <taxon>Glomerales</taxon>
        <taxon>Glomeraceae</taxon>
        <taxon>Funneliformis</taxon>
    </lineage>
</organism>
<proteinExistence type="predicted"/>
<name>A0A9N9C990_FUNMO</name>
<sequence length="51" mass="5285">MKFGFSSSIKGREGGREIAEGIGEGTKKDVGIGEGKGEGGVEEIEEVGKEE</sequence>
<feature type="non-terminal residue" evidence="2">
    <location>
        <position position="1"/>
    </location>
</feature>